<feature type="compositionally biased region" description="Polar residues" evidence="1">
    <location>
        <begin position="244"/>
        <end position="258"/>
    </location>
</feature>
<feature type="compositionally biased region" description="Polar residues" evidence="1">
    <location>
        <begin position="290"/>
        <end position="313"/>
    </location>
</feature>
<proteinExistence type="predicted"/>
<evidence type="ECO:0000256" key="2">
    <source>
        <dbReference type="SAM" id="Phobius"/>
    </source>
</evidence>
<feature type="compositionally biased region" description="Basic and acidic residues" evidence="1">
    <location>
        <begin position="314"/>
        <end position="341"/>
    </location>
</feature>
<evidence type="ECO:0000313" key="4">
    <source>
        <dbReference type="Proteomes" id="UP000696280"/>
    </source>
</evidence>
<feature type="region of interest" description="Disordered" evidence="1">
    <location>
        <begin position="227"/>
        <end position="448"/>
    </location>
</feature>
<protein>
    <recommendedName>
        <fullName evidence="5">Endosomal spry domain-containing protein</fullName>
    </recommendedName>
</protein>
<evidence type="ECO:0000256" key="1">
    <source>
        <dbReference type="SAM" id="MobiDB-lite"/>
    </source>
</evidence>
<dbReference type="OrthoDB" id="5393404at2759"/>
<organism evidence="3 4">
    <name type="scientific">Hymenoscyphus fraxineus</name>
    <dbReference type="NCBI Taxonomy" id="746836"/>
    <lineage>
        <taxon>Eukaryota</taxon>
        <taxon>Fungi</taxon>
        <taxon>Dikarya</taxon>
        <taxon>Ascomycota</taxon>
        <taxon>Pezizomycotina</taxon>
        <taxon>Leotiomycetes</taxon>
        <taxon>Helotiales</taxon>
        <taxon>Helotiaceae</taxon>
        <taxon>Hymenoscyphus</taxon>
    </lineage>
</organism>
<keyword evidence="2" id="KW-0472">Membrane</keyword>
<evidence type="ECO:0008006" key="5">
    <source>
        <dbReference type="Google" id="ProtNLM"/>
    </source>
</evidence>
<feature type="compositionally biased region" description="Basic residues" evidence="1">
    <location>
        <begin position="177"/>
        <end position="187"/>
    </location>
</feature>
<reference evidence="3" key="1">
    <citation type="submission" date="2021-07" db="EMBL/GenBank/DDBJ databases">
        <authorList>
            <person name="Durling M."/>
        </authorList>
    </citation>
    <scope>NUCLEOTIDE SEQUENCE</scope>
</reference>
<feature type="compositionally biased region" description="Polar residues" evidence="1">
    <location>
        <begin position="389"/>
        <end position="398"/>
    </location>
</feature>
<dbReference type="Proteomes" id="UP000696280">
    <property type="component" value="Unassembled WGS sequence"/>
</dbReference>
<feature type="transmembrane region" description="Helical" evidence="2">
    <location>
        <begin position="66"/>
        <end position="87"/>
    </location>
</feature>
<feature type="compositionally biased region" description="Basic residues" evidence="1">
    <location>
        <begin position="137"/>
        <end position="151"/>
    </location>
</feature>
<name>A0A9N9L0I8_9HELO</name>
<keyword evidence="2" id="KW-0812">Transmembrane</keyword>
<dbReference type="AlphaFoldDB" id="A0A9N9L0I8"/>
<gene>
    <name evidence="3" type="ORF">HYFRA_00011857</name>
</gene>
<feature type="region of interest" description="Disordered" evidence="1">
    <location>
        <begin position="113"/>
        <end position="210"/>
    </location>
</feature>
<keyword evidence="4" id="KW-1185">Reference proteome</keyword>
<keyword evidence="2" id="KW-1133">Transmembrane helix</keyword>
<sequence>MAPLPDIYGATIRDYLNTIPKRTLPSAPDPGHVLKRASPLLRRADHTGLAHPDSGVVPFDSIPNKAVFAIFGLIGAAFVVTGIWFFFWAKNGGFVFHENDWDDYKSTVLRRKGPNGTTISGATESTDLGGGSIVHGEKKKSRWGRSKKGSNRYKDYDEENSEMTSTVGSDMSDLKRQIKKDRKKARKESRLRGGDLGSEMTEQTEMLEAEEGGDSVMDAMRAYRHEKPARVGGLNKESDASAWDGSTNDNSTAASELLSNRERTPTSTPSKYKKERKDKYASTGGIRRVVTTSKPNSNNFWERDSTVTSSTNDHSTEEHDRIKAEAKRLQEKGRAAKRRDFSFQAGDDSTVDGSEDPRRARREEREARRANRSPSKKIPGSFDYAESEIGSNVSSDVGTKSYHHPIPGLSSAAGSSVADYAEERRKKRHGGGGGYRRGRRDSLSDDGR</sequence>
<evidence type="ECO:0000313" key="3">
    <source>
        <dbReference type="EMBL" id="CAG8956073.1"/>
    </source>
</evidence>
<dbReference type="EMBL" id="CAJVRL010000068">
    <property type="protein sequence ID" value="CAG8956073.1"/>
    <property type="molecule type" value="Genomic_DNA"/>
</dbReference>
<feature type="compositionally biased region" description="Basic and acidic residues" evidence="1">
    <location>
        <begin position="355"/>
        <end position="369"/>
    </location>
</feature>
<feature type="compositionally biased region" description="Polar residues" evidence="1">
    <location>
        <begin position="115"/>
        <end position="126"/>
    </location>
</feature>
<comment type="caution">
    <text evidence="3">The sequence shown here is derived from an EMBL/GenBank/DDBJ whole genome shotgun (WGS) entry which is preliminary data.</text>
</comment>
<accession>A0A9N9L0I8</accession>